<reference evidence="3 4" key="1">
    <citation type="submission" date="2024-02" db="EMBL/GenBank/DDBJ databases">
        <authorList>
            <person name="Chen Y."/>
            <person name="Shah S."/>
            <person name="Dougan E. K."/>
            <person name="Thang M."/>
            <person name="Chan C."/>
        </authorList>
    </citation>
    <scope>NUCLEOTIDE SEQUENCE [LARGE SCALE GENOMIC DNA]</scope>
</reference>
<protein>
    <submittedName>
        <fullName evidence="3">Uncharacterized protein</fullName>
    </submittedName>
</protein>
<feature type="non-terminal residue" evidence="3">
    <location>
        <position position="1497"/>
    </location>
</feature>
<keyword evidence="1" id="KW-0175">Coiled coil</keyword>
<feature type="region of interest" description="Disordered" evidence="2">
    <location>
        <begin position="193"/>
        <end position="229"/>
    </location>
</feature>
<dbReference type="Proteomes" id="UP001642484">
    <property type="component" value="Unassembled WGS sequence"/>
</dbReference>
<feature type="coiled-coil region" evidence="1">
    <location>
        <begin position="837"/>
        <end position="961"/>
    </location>
</feature>
<gene>
    <name evidence="3" type="ORF">CCMP2556_LOCUS4959</name>
</gene>
<feature type="compositionally biased region" description="Low complexity" evidence="2">
    <location>
        <begin position="735"/>
        <end position="751"/>
    </location>
</feature>
<name>A0ABP0I826_9DINO</name>
<feature type="region of interest" description="Disordered" evidence="2">
    <location>
        <begin position="531"/>
        <end position="555"/>
    </location>
</feature>
<feature type="region of interest" description="Disordered" evidence="2">
    <location>
        <begin position="702"/>
        <end position="779"/>
    </location>
</feature>
<feature type="compositionally biased region" description="Basic and acidic residues" evidence="2">
    <location>
        <begin position="193"/>
        <end position="202"/>
    </location>
</feature>
<evidence type="ECO:0000256" key="1">
    <source>
        <dbReference type="SAM" id="Coils"/>
    </source>
</evidence>
<feature type="compositionally biased region" description="Polar residues" evidence="2">
    <location>
        <begin position="754"/>
        <end position="767"/>
    </location>
</feature>
<keyword evidence="4" id="KW-1185">Reference proteome</keyword>
<sequence>MCYGSAKPIFMSDAPGFLQRQRARAAKHLVSEHAGTITCRCQKCILAAEARTGPTISSEWPLPPVKSAEDAVRAVPSRTLREQKGTSGRLEERGESLVQWDFTWLLRVMSELSPSEGGGLAGTLSYDGVWTPDPRSLQGKLGILVPETVILEKGKPKRRYFLDAAGRIGVVRMKTSAELLRVLRDFVRRAAAQHNERQERRSSMRRSSRSEPSLARALSPAADAKSTETPSALRQIEVAALHYNDGLSRQMMLAEAVSQIKGASKLPREFWQRMRMLQVPILSAYPNIPVRYIAYSFDINSGGLAPQEPMPLGGGARIELRTMGKHSQQAESEVARMAAVPKALNEFLKSKARRVRMEIVKGLFEFVLDEGDSTLWLANASKLRCRFLPKTAQDGVHDETLKSEVLFFEEEDFEEEMRETESVIEYLKKRFGGDPGVASGGNGVRGIEVSASDQLAGVGVPSNLVNFYEEDDESDETGSHGATEEKMLRYYEDEVRIMALRRERLPQHESKAVGLGCWFRRWVKAVKGVRPPQGFRAPEEDETETPSGDVPSYDLRGMVVTGTISVSTVTDTMERPWSPPVSSGAETKTTPDLQDVLPKHLARAQEAFQRVSQQISSLRSSRASRVCVSGSSKAEENGAQGAKNFQLAEAKEELRQGLKVLRDTRPKHLALREEVMAELAGLDMAWDRQVVPSILEASGLSLSPQKVDSPGSERLATPGRGVGSAAPAPPERLEAPSSPSERSPSRSALEAFPTTPTQRVQTATVRTPVQAKPKTPSPVKVRKIVGGKDESWIAWNWTSFQVANMGDAGPHPRGARFAQPTDSALPGVSSAEIRPEVLQAQKEAAEWRSQVEAARTEAERLRCELLEARTLKSEEERELVEFKALREKENELQSSRMEVQQLKAELQEARADTRQLDEQMAQQQRSLHEKSDKIISLVQQLDQEVEQVRLLSDENNTLRLELGRDTDYLKVISALKEPLSYRCSAGALSEELAAQDLRFREELRGIAAKFPGLGGKHCSHWCELQVSRASDWHLSFLHRLQDFCKDIPEDVKVEFTTPTEEAQKDWLEQEALMSQAGIEFQETETKHGRRWEEYRLKLTEERDVKVKQLLDQAERSQSKAEKQLLLHQAKLYGQRIDGQLEKAWEEQRKERDMRWTQHQQQKQELRQKIKEESLAVVQRAEDQASASSRFTEVASLKLAAVEDTWLRNAEKASSMNASTLKGKDFETTVHQLKNTLANAAVSLSCSSLAKMERPLPASGSQYTGVGLAVDQVEELVQNRVLLRSHLRDELEQQSRQQLRGCVERFILHDADQDAMEELIPCEQAASIVGLLHLRQHRHLADVMRRQFQDHLLVLRLCSLAAAWLLPPGTVASEDLPPLPQSDSQGLGVESARSSAERAEKDADAAEGHFLYRTLCQQLLDRTLRWLSDVQRDELLRLKRANMAELRLTLQQLCQLEPVQIEKTLSMDLKEFEAQVTLRLLSDAQRQINEEHQRQASR</sequence>
<feature type="region of interest" description="Disordered" evidence="2">
    <location>
        <begin position="571"/>
        <end position="590"/>
    </location>
</feature>
<dbReference type="PANTHER" id="PTHR43941">
    <property type="entry name" value="STRUCTURAL MAINTENANCE OF CHROMOSOMES PROTEIN 2"/>
    <property type="match status" value="1"/>
</dbReference>
<evidence type="ECO:0000313" key="3">
    <source>
        <dbReference type="EMBL" id="CAK8997732.1"/>
    </source>
</evidence>
<organism evidence="3 4">
    <name type="scientific">Durusdinium trenchii</name>
    <dbReference type="NCBI Taxonomy" id="1381693"/>
    <lineage>
        <taxon>Eukaryota</taxon>
        <taxon>Sar</taxon>
        <taxon>Alveolata</taxon>
        <taxon>Dinophyceae</taxon>
        <taxon>Suessiales</taxon>
        <taxon>Symbiodiniaceae</taxon>
        <taxon>Durusdinium</taxon>
    </lineage>
</organism>
<proteinExistence type="predicted"/>
<dbReference type="EMBL" id="CAXAMN010002113">
    <property type="protein sequence ID" value="CAK8997732.1"/>
    <property type="molecule type" value="Genomic_DNA"/>
</dbReference>
<feature type="region of interest" description="Disordered" evidence="2">
    <location>
        <begin position="1374"/>
        <end position="1399"/>
    </location>
</feature>
<comment type="caution">
    <text evidence="3">The sequence shown here is derived from an EMBL/GenBank/DDBJ whole genome shotgun (WGS) entry which is preliminary data.</text>
</comment>
<evidence type="ECO:0000313" key="4">
    <source>
        <dbReference type="Proteomes" id="UP001642484"/>
    </source>
</evidence>
<evidence type="ECO:0000256" key="2">
    <source>
        <dbReference type="SAM" id="MobiDB-lite"/>
    </source>
</evidence>
<feature type="compositionally biased region" description="Polar residues" evidence="2">
    <location>
        <begin position="580"/>
        <end position="590"/>
    </location>
</feature>
<dbReference type="PANTHER" id="PTHR43941:SF1">
    <property type="entry name" value="STRUCTURAL MAINTENANCE OF CHROMOSOMES PROTEIN 2"/>
    <property type="match status" value="1"/>
</dbReference>
<accession>A0ABP0I826</accession>